<evidence type="ECO:0000256" key="12">
    <source>
        <dbReference type="SAM" id="MobiDB-lite"/>
    </source>
</evidence>
<keyword evidence="13" id="KW-1133">Transmembrane helix</keyword>
<dbReference type="AlphaFoldDB" id="A0A4U0FCW2"/>
<dbReference type="OrthoDB" id="9813394at2"/>
<dbReference type="InterPro" id="IPR036097">
    <property type="entry name" value="HisK_dim/P_sf"/>
</dbReference>
<dbReference type="InterPro" id="IPR005467">
    <property type="entry name" value="His_kinase_dom"/>
</dbReference>
<feature type="region of interest" description="Disordered" evidence="12">
    <location>
        <begin position="345"/>
        <end position="368"/>
    </location>
</feature>
<evidence type="ECO:0000256" key="3">
    <source>
        <dbReference type="ARBA" id="ARBA00012438"/>
    </source>
</evidence>
<dbReference type="GO" id="GO:0000155">
    <property type="term" value="F:phosphorelay sensor kinase activity"/>
    <property type="evidence" value="ECO:0007669"/>
    <property type="project" value="InterPro"/>
</dbReference>
<dbReference type="FunFam" id="3.30.565.10:FF:000010">
    <property type="entry name" value="Sensor histidine kinase RcsC"/>
    <property type="match status" value="1"/>
</dbReference>
<dbReference type="Gene3D" id="3.30.565.10">
    <property type="entry name" value="Histidine kinase-like ATPase, C-terminal domain"/>
    <property type="match status" value="1"/>
</dbReference>
<keyword evidence="9" id="KW-0902">Two-component regulatory system</keyword>
<keyword evidence="4" id="KW-0597">Phosphoprotein</keyword>
<dbReference type="Pfam" id="PF02518">
    <property type="entry name" value="HATPase_c"/>
    <property type="match status" value="1"/>
</dbReference>
<evidence type="ECO:0000256" key="1">
    <source>
        <dbReference type="ARBA" id="ARBA00000085"/>
    </source>
</evidence>
<comment type="similarity">
    <text evidence="2">In the N-terminal section; belongs to the phytochrome family.</text>
</comment>
<feature type="transmembrane region" description="Helical" evidence="13">
    <location>
        <begin position="20"/>
        <end position="41"/>
    </location>
</feature>
<dbReference type="Gene3D" id="1.10.287.130">
    <property type="match status" value="1"/>
</dbReference>
<dbReference type="SUPFAM" id="SSF47384">
    <property type="entry name" value="Homodimeric domain of signal transducing histidine kinase"/>
    <property type="match status" value="1"/>
</dbReference>
<keyword evidence="16" id="KW-1185">Reference proteome</keyword>
<keyword evidence="13" id="KW-0812">Transmembrane</keyword>
<evidence type="ECO:0000256" key="8">
    <source>
        <dbReference type="ARBA" id="ARBA00022840"/>
    </source>
</evidence>
<evidence type="ECO:0000256" key="7">
    <source>
        <dbReference type="ARBA" id="ARBA00022777"/>
    </source>
</evidence>
<dbReference type="Proteomes" id="UP000309673">
    <property type="component" value="Unassembled WGS sequence"/>
</dbReference>
<dbReference type="InterPro" id="IPR003661">
    <property type="entry name" value="HisK_dim/P_dom"/>
</dbReference>
<dbReference type="InterPro" id="IPR004358">
    <property type="entry name" value="Sig_transdc_His_kin-like_C"/>
</dbReference>
<dbReference type="EC" id="2.7.13.3" evidence="3"/>
<dbReference type="GO" id="GO:0005524">
    <property type="term" value="F:ATP binding"/>
    <property type="evidence" value="ECO:0007669"/>
    <property type="project" value="UniProtKB-KW"/>
</dbReference>
<dbReference type="PANTHER" id="PTHR43711:SF26">
    <property type="entry name" value="SENSOR HISTIDINE KINASE RCSC"/>
    <property type="match status" value="1"/>
</dbReference>
<dbReference type="PROSITE" id="PS50109">
    <property type="entry name" value="HIS_KIN"/>
    <property type="match status" value="1"/>
</dbReference>
<feature type="domain" description="Histidine kinase" evidence="14">
    <location>
        <begin position="123"/>
        <end position="342"/>
    </location>
</feature>
<evidence type="ECO:0000256" key="4">
    <source>
        <dbReference type="ARBA" id="ARBA00022553"/>
    </source>
</evidence>
<dbReference type="SMART" id="SM00387">
    <property type="entry name" value="HATPase_c"/>
    <property type="match status" value="1"/>
</dbReference>
<dbReference type="EMBL" id="SUPK01000003">
    <property type="protein sequence ID" value="TJY42567.1"/>
    <property type="molecule type" value="Genomic_DNA"/>
</dbReference>
<sequence length="368" mass="40771">MGALLVKWFKGKGWPYKKKAIISVFSIISLQVICIITFGALPRDYYLTSVAPFSYPATLLMSLFFVFIISEFYKEQLLSQKLRKMNLILRRQTKELRTAKSELAEQAAQLLTASKYKSEFIANISHELRTPLNSIILLSQMIKENEEGSYKEQEVSYAGGIHSSGQDLLSIINDILDLSKVEAGKMELNTEWASLDDLFEGIMYEFEPIARHKGLHFEIITSPGLPNGVMTDVLRVRQILRNLLMNAFKFTEKGSVCLEVAAADDRLIFTVTDTGIGISADKHQDIFEAFRQEEGAVNRKYGGTGLGLSVSLQLAKLLGGTVTVDSRKGVGSRFSLIIPVHSPLHADESGSKESNAVTANHDLAASVT</sequence>
<dbReference type="PRINTS" id="PR00344">
    <property type="entry name" value="BCTRLSENSOR"/>
</dbReference>
<gene>
    <name evidence="15" type="ORF">E5161_06850</name>
</gene>
<evidence type="ECO:0000256" key="6">
    <source>
        <dbReference type="ARBA" id="ARBA00022741"/>
    </source>
</evidence>
<comment type="catalytic activity">
    <reaction evidence="1">
        <text>ATP + protein L-histidine = ADP + protein N-phospho-L-histidine.</text>
        <dbReference type="EC" id="2.7.13.3"/>
    </reaction>
</comment>
<dbReference type="RefSeq" id="WP_136776986.1">
    <property type="nucleotide sequence ID" value="NZ_SUPK01000003.1"/>
</dbReference>
<keyword evidence="13" id="KW-0472">Membrane</keyword>
<dbReference type="SMART" id="SM00388">
    <property type="entry name" value="HisKA"/>
    <property type="match status" value="1"/>
</dbReference>
<evidence type="ECO:0000256" key="11">
    <source>
        <dbReference type="SAM" id="Coils"/>
    </source>
</evidence>
<dbReference type="InterPro" id="IPR050736">
    <property type="entry name" value="Sensor_HK_Regulatory"/>
</dbReference>
<keyword evidence="7 15" id="KW-0418">Kinase</keyword>
<accession>A0A4U0FCW2</accession>
<dbReference type="CDD" id="cd16922">
    <property type="entry name" value="HATPase_EvgS-ArcB-TorS-like"/>
    <property type="match status" value="1"/>
</dbReference>
<name>A0A4U0FCW2_9BACL</name>
<feature type="transmembrane region" description="Helical" evidence="13">
    <location>
        <begin position="53"/>
        <end position="73"/>
    </location>
</feature>
<dbReference type="InterPro" id="IPR003594">
    <property type="entry name" value="HATPase_dom"/>
</dbReference>
<organism evidence="15 16">
    <name type="scientific">Cohnella pontilimi</name>
    <dbReference type="NCBI Taxonomy" id="2564100"/>
    <lineage>
        <taxon>Bacteria</taxon>
        <taxon>Bacillati</taxon>
        <taxon>Bacillota</taxon>
        <taxon>Bacilli</taxon>
        <taxon>Bacillales</taxon>
        <taxon>Paenibacillaceae</taxon>
        <taxon>Cohnella</taxon>
    </lineage>
</organism>
<evidence type="ECO:0000256" key="5">
    <source>
        <dbReference type="ARBA" id="ARBA00022679"/>
    </source>
</evidence>
<evidence type="ECO:0000256" key="2">
    <source>
        <dbReference type="ARBA" id="ARBA00006402"/>
    </source>
</evidence>
<keyword evidence="11" id="KW-0175">Coiled coil</keyword>
<dbReference type="InterPro" id="IPR036890">
    <property type="entry name" value="HATPase_C_sf"/>
</dbReference>
<keyword evidence="6" id="KW-0547">Nucleotide-binding</keyword>
<keyword evidence="8" id="KW-0067">ATP-binding</keyword>
<dbReference type="Pfam" id="PF00512">
    <property type="entry name" value="HisKA"/>
    <property type="match status" value="1"/>
</dbReference>
<evidence type="ECO:0000256" key="10">
    <source>
        <dbReference type="ARBA" id="ARBA00074306"/>
    </source>
</evidence>
<keyword evidence="5" id="KW-0808">Transferase</keyword>
<comment type="caution">
    <text evidence="15">The sequence shown here is derived from an EMBL/GenBank/DDBJ whole genome shotgun (WGS) entry which is preliminary data.</text>
</comment>
<evidence type="ECO:0000313" key="16">
    <source>
        <dbReference type="Proteomes" id="UP000309673"/>
    </source>
</evidence>
<dbReference type="CDD" id="cd00082">
    <property type="entry name" value="HisKA"/>
    <property type="match status" value="1"/>
</dbReference>
<evidence type="ECO:0000313" key="15">
    <source>
        <dbReference type="EMBL" id="TJY42567.1"/>
    </source>
</evidence>
<proteinExistence type="inferred from homology"/>
<evidence type="ECO:0000256" key="13">
    <source>
        <dbReference type="SAM" id="Phobius"/>
    </source>
</evidence>
<dbReference type="SUPFAM" id="SSF55874">
    <property type="entry name" value="ATPase domain of HSP90 chaperone/DNA topoisomerase II/histidine kinase"/>
    <property type="match status" value="1"/>
</dbReference>
<dbReference type="PANTHER" id="PTHR43711">
    <property type="entry name" value="TWO-COMPONENT HISTIDINE KINASE"/>
    <property type="match status" value="1"/>
</dbReference>
<evidence type="ECO:0000256" key="9">
    <source>
        <dbReference type="ARBA" id="ARBA00023012"/>
    </source>
</evidence>
<reference evidence="15 16" key="1">
    <citation type="submission" date="2019-04" db="EMBL/GenBank/DDBJ databases">
        <title>Cohnella sp. nov., isolated from soil.</title>
        <authorList>
            <person name="Kim W."/>
        </authorList>
    </citation>
    <scope>NUCLEOTIDE SEQUENCE [LARGE SCALE GENOMIC DNA]</scope>
    <source>
        <strain evidence="15 16">CAU 1483</strain>
    </source>
</reference>
<feature type="coiled-coil region" evidence="11">
    <location>
        <begin position="82"/>
        <end position="109"/>
    </location>
</feature>
<protein>
    <recommendedName>
        <fullName evidence="10">Circadian input-output histidine kinase CikA</fullName>
        <ecNumber evidence="3">2.7.13.3</ecNumber>
    </recommendedName>
</protein>
<evidence type="ECO:0000259" key="14">
    <source>
        <dbReference type="PROSITE" id="PS50109"/>
    </source>
</evidence>